<keyword evidence="3" id="KW-0547">Nucleotide-binding</keyword>
<proteinExistence type="inferred from homology"/>
<dbReference type="PROSITE" id="PS50893">
    <property type="entry name" value="ABC_TRANSPORTER_2"/>
    <property type="match status" value="1"/>
</dbReference>
<dbReference type="AlphaFoldDB" id="A0A7C4NPN2"/>
<dbReference type="InterPro" id="IPR003593">
    <property type="entry name" value="AAA+_ATPase"/>
</dbReference>
<evidence type="ECO:0000259" key="5">
    <source>
        <dbReference type="PROSITE" id="PS50893"/>
    </source>
</evidence>
<dbReference type="SUPFAM" id="SSF52540">
    <property type="entry name" value="P-loop containing nucleoside triphosphate hydrolases"/>
    <property type="match status" value="1"/>
</dbReference>
<keyword evidence="2" id="KW-0813">Transport</keyword>
<dbReference type="Pfam" id="PF00005">
    <property type="entry name" value="ABC_tran"/>
    <property type="match status" value="1"/>
</dbReference>
<dbReference type="PANTHER" id="PTHR43776">
    <property type="entry name" value="TRANSPORT ATP-BINDING PROTEIN"/>
    <property type="match status" value="1"/>
</dbReference>
<dbReference type="GO" id="GO:0005524">
    <property type="term" value="F:ATP binding"/>
    <property type="evidence" value="ECO:0007669"/>
    <property type="project" value="UniProtKB-KW"/>
</dbReference>
<comment type="caution">
    <text evidence="7">The sequence shown here is derived from an EMBL/GenBank/DDBJ whole genome shotgun (WGS) entry which is preliminary data.</text>
</comment>
<dbReference type="GO" id="GO:0055085">
    <property type="term" value="P:transmembrane transport"/>
    <property type="evidence" value="ECO:0007669"/>
    <property type="project" value="UniProtKB-ARBA"/>
</dbReference>
<reference evidence="7" key="1">
    <citation type="journal article" date="2020" name="mSystems">
        <title>Genome- and Community-Level Interaction Insights into Carbon Utilization and Element Cycling Functions of Hydrothermarchaeota in Hydrothermal Sediment.</title>
        <authorList>
            <person name="Zhou Z."/>
            <person name="Liu Y."/>
            <person name="Xu W."/>
            <person name="Pan J."/>
            <person name="Luo Z.H."/>
            <person name="Li M."/>
        </authorList>
    </citation>
    <scope>NUCLEOTIDE SEQUENCE [LARGE SCALE GENOMIC DNA]</scope>
    <source>
        <strain evidence="7">SpSt-637</strain>
        <strain evidence="6">SpSt-667</strain>
    </source>
</reference>
<dbReference type="CDD" id="cd03257">
    <property type="entry name" value="ABC_NikE_OppD_transporters"/>
    <property type="match status" value="1"/>
</dbReference>
<dbReference type="EMBL" id="DTBD01000032">
    <property type="protein sequence ID" value="HGQ64430.1"/>
    <property type="molecule type" value="Genomic_DNA"/>
</dbReference>
<comment type="similarity">
    <text evidence="1">Belongs to the ABC transporter superfamily.</text>
</comment>
<evidence type="ECO:0000256" key="4">
    <source>
        <dbReference type="ARBA" id="ARBA00022840"/>
    </source>
</evidence>
<accession>A0A7C4NPN2</accession>
<gene>
    <name evidence="7" type="ORF">ENU08_04215</name>
    <name evidence="6" type="ORF">ENU41_03255</name>
</gene>
<evidence type="ECO:0000313" key="6">
    <source>
        <dbReference type="EMBL" id="HGQ35678.1"/>
    </source>
</evidence>
<dbReference type="PANTHER" id="PTHR43776:SF7">
    <property type="entry name" value="D,D-DIPEPTIDE TRANSPORT ATP-BINDING PROTEIN DDPF-RELATED"/>
    <property type="match status" value="1"/>
</dbReference>
<evidence type="ECO:0000256" key="1">
    <source>
        <dbReference type="ARBA" id="ARBA00005417"/>
    </source>
</evidence>
<dbReference type="InterPro" id="IPR050319">
    <property type="entry name" value="ABC_transp_ATP-bind"/>
</dbReference>
<dbReference type="PROSITE" id="PS00211">
    <property type="entry name" value="ABC_TRANSPORTER_1"/>
    <property type="match status" value="1"/>
</dbReference>
<name>A0A7C4NPN2_9CREN</name>
<evidence type="ECO:0000256" key="3">
    <source>
        <dbReference type="ARBA" id="ARBA00022741"/>
    </source>
</evidence>
<dbReference type="SMART" id="SM00382">
    <property type="entry name" value="AAA"/>
    <property type="match status" value="1"/>
</dbReference>
<feature type="domain" description="ABC transporter" evidence="5">
    <location>
        <begin position="5"/>
        <end position="254"/>
    </location>
</feature>
<dbReference type="InterPro" id="IPR017871">
    <property type="entry name" value="ABC_transporter-like_CS"/>
</dbReference>
<dbReference type="InterPro" id="IPR003439">
    <property type="entry name" value="ABC_transporter-like_ATP-bd"/>
</dbReference>
<sequence length="314" mass="35177">MSSILKIEDLYVSYIVPVGNLRYGYKKVWAVKGVDLEVPQGIALGIVGGSGSGKSTILKAVLGFVKVEKGRVKFKGVDLTKLRSKERIEVARDIGYVPQEPSQAINPKMKIRDILVEPLKPIKLQKNEIEKRILDVLETLDLDPIVENMYAKELSGGMLQRIAIARAIITKPSLLLLDEPTSNLDISIQAQILNMLIDLRQDLKLTYLFVSHDIDVVSYIADRIAVIASGKIVEEGDAEKILNEPLHPYTKTLINPEKITEKITLSNNSACPIASWCSWRLELCLTTQPPKVWVGNSYVVCWRYAEDSKKSMYQ</sequence>
<protein>
    <submittedName>
        <fullName evidence="7">ABC transporter ATP-binding protein</fullName>
    </submittedName>
</protein>
<dbReference type="Gene3D" id="3.40.50.300">
    <property type="entry name" value="P-loop containing nucleotide triphosphate hydrolases"/>
    <property type="match status" value="1"/>
</dbReference>
<evidence type="ECO:0000313" key="7">
    <source>
        <dbReference type="EMBL" id="HGQ64430.1"/>
    </source>
</evidence>
<dbReference type="GO" id="GO:0016887">
    <property type="term" value="F:ATP hydrolysis activity"/>
    <property type="evidence" value="ECO:0007669"/>
    <property type="project" value="InterPro"/>
</dbReference>
<evidence type="ECO:0000256" key="2">
    <source>
        <dbReference type="ARBA" id="ARBA00022448"/>
    </source>
</evidence>
<keyword evidence="4 7" id="KW-0067">ATP-binding</keyword>
<organism evidence="7">
    <name type="scientific">Ignisphaera aggregans</name>
    <dbReference type="NCBI Taxonomy" id="334771"/>
    <lineage>
        <taxon>Archaea</taxon>
        <taxon>Thermoproteota</taxon>
        <taxon>Thermoprotei</taxon>
        <taxon>Desulfurococcales</taxon>
        <taxon>Desulfurococcaceae</taxon>
        <taxon>Ignisphaera</taxon>
    </lineage>
</organism>
<dbReference type="EMBL" id="DTCK01000016">
    <property type="protein sequence ID" value="HGQ35678.1"/>
    <property type="molecule type" value="Genomic_DNA"/>
</dbReference>
<dbReference type="InterPro" id="IPR027417">
    <property type="entry name" value="P-loop_NTPase"/>
</dbReference>